<accession>A0AAV9RXN3</accession>
<dbReference type="EMBL" id="JAHHUM010001186">
    <property type="protein sequence ID" value="KAK5613844.1"/>
    <property type="molecule type" value="Genomic_DNA"/>
</dbReference>
<dbReference type="Proteomes" id="UP001311232">
    <property type="component" value="Unassembled WGS sequence"/>
</dbReference>
<protein>
    <submittedName>
        <fullName evidence="1">Uncharacterized protein</fullName>
    </submittedName>
</protein>
<keyword evidence="2" id="KW-1185">Reference proteome</keyword>
<evidence type="ECO:0000313" key="2">
    <source>
        <dbReference type="Proteomes" id="UP001311232"/>
    </source>
</evidence>
<organism evidence="1 2">
    <name type="scientific">Crenichthys baileyi</name>
    <name type="common">White River springfish</name>
    <dbReference type="NCBI Taxonomy" id="28760"/>
    <lineage>
        <taxon>Eukaryota</taxon>
        <taxon>Metazoa</taxon>
        <taxon>Chordata</taxon>
        <taxon>Craniata</taxon>
        <taxon>Vertebrata</taxon>
        <taxon>Euteleostomi</taxon>
        <taxon>Actinopterygii</taxon>
        <taxon>Neopterygii</taxon>
        <taxon>Teleostei</taxon>
        <taxon>Neoteleostei</taxon>
        <taxon>Acanthomorphata</taxon>
        <taxon>Ovalentaria</taxon>
        <taxon>Atherinomorphae</taxon>
        <taxon>Cyprinodontiformes</taxon>
        <taxon>Goodeidae</taxon>
        <taxon>Crenichthys</taxon>
    </lineage>
</organism>
<reference evidence="1 2" key="1">
    <citation type="submission" date="2021-06" db="EMBL/GenBank/DDBJ databases">
        <authorList>
            <person name="Palmer J.M."/>
        </authorList>
    </citation>
    <scope>NUCLEOTIDE SEQUENCE [LARGE SCALE GENOMIC DNA]</scope>
    <source>
        <strain evidence="1 2">MEX-2019</strain>
        <tissue evidence="1">Muscle</tissue>
    </source>
</reference>
<sequence length="109" mass="11656">MEIPQNTAANYVFFSFMERRVSSAALPSLVAAHCGSAGSGNATTLFHSSKKAEFGCLEILLASENTYGYGLESSAAPPFALIKINCILKLELGGYKRHICKAAHCRLAT</sequence>
<comment type="caution">
    <text evidence="1">The sequence shown here is derived from an EMBL/GenBank/DDBJ whole genome shotgun (WGS) entry which is preliminary data.</text>
</comment>
<proteinExistence type="predicted"/>
<evidence type="ECO:0000313" key="1">
    <source>
        <dbReference type="EMBL" id="KAK5613844.1"/>
    </source>
</evidence>
<name>A0AAV9RXN3_9TELE</name>
<gene>
    <name evidence="1" type="ORF">CRENBAI_015450</name>
</gene>
<dbReference type="AlphaFoldDB" id="A0AAV9RXN3"/>